<dbReference type="InterPro" id="IPR036565">
    <property type="entry name" value="Mur-like_cat_sf"/>
</dbReference>
<evidence type="ECO:0000313" key="7">
    <source>
        <dbReference type="EMBL" id="KAK3604164.1"/>
    </source>
</evidence>
<dbReference type="SUPFAM" id="SSF53623">
    <property type="entry name" value="MurD-like peptide ligases, catalytic domain"/>
    <property type="match status" value="1"/>
</dbReference>
<dbReference type="SUPFAM" id="SSF51984">
    <property type="entry name" value="MurCD N-terminal domain"/>
    <property type="match status" value="1"/>
</dbReference>
<reference evidence="7" key="3">
    <citation type="submission" date="2023-05" db="EMBL/GenBank/DDBJ databases">
        <authorList>
            <person name="Smith C.H."/>
        </authorList>
    </citation>
    <scope>NUCLEOTIDE SEQUENCE</scope>
    <source>
        <strain evidence="7">CHS0354</strain>
        <tissue evidence="7">Mantle</tissue>
    </source>
</reference>
<dbReference type="Pfam" id="PF01225">
    <property type="entry name" value="Mur_ligase"/>
    <property type="match status" value="1"/>
</dbReference>
<feature type="domain" description="Mur ligase central" evidence="6">
    <location>
        <begin position="111"/>
        <end position="297"/>
    </location>
</feature>
<reference evidence="7" key="2">
    <citation type="journal article" date="2021" name="Genome Biol. Evol.">
        <title>Developing a high-quality reference genome for a parasitic bivalve with doubly uniparental inheritance (Bivalvia: Unionida).</title>
        <authorList>
            <person name="Smith C.H."/>
        </authorList>
    </citation>
    <scope>NUCLEOTIDE SEQUENCE</scope>
    <source>
        <strain evidence="7">CHS0354</strain>
        <tissue evidence="7">Mantle</tissue>
    </source>
</reference>
<dbReference type="Proteomes" id="UP001195483">
    <property type="component" value="Unassembled WGS sequence"/>
</dbReference>
<sequence>MTKHYHICGIGGTAMASLAVMLKEKGYRVTGSDKDVYPPVSDMLTLSGIEYSNGYSEKNIASLNPDITVIGNALSRGNPEVEYLLEHKKIYSSIGETVKEEFIRGNKSVVITGTHGKTTCSSLTAHIFETAGLNPGFLIGGIPGNFSVSGRPAQHGGYFVIEGDEYDNCFYDKRSKFFHYLPDSLLINNIEFDHGDIFRDLDEIKRAFSYLQRLVPRNGVIAVNGDDKNVLDVIGHHYAPVVRFGFSKSNNAIIKDVIPTRYSPGMKFALQFEGEETYWEVPLFGYFNVMNAVGVILLSILNGISHDIIQKGLSSYKRPKKRLEEKTKNIAVRVYDDFAHHPTAIRETIHAIRTAFPDNRLIAVYEPRSNTSVRKYHQEQMRGALEKADMVYIYKLHRMEDIAPEERLNVPQIVSELNNAGGVAYYIENFDELKSSLSGLAKPDDIFLIMSQGNFNNLSSTLADKAEVLIKQLSDMPVLQTAHHLTPTLGPVFNTVDIISLQSLPQEAIYPAAVCSGVAYSNSARSGALCFEYAAWEDILMPGAVLHSAVKSQREREAHGDPEKRISLIPSRLRDGLLYGSLITEQTFSVVSAMTEKLKPYFPLLNRYILFRLGSPCSEFNSAKDTPYRPV</sequence>
<dbReference type="InterPro" id="IPR004101">
    <property type="entry name" value="Mur_ligase_C"/>
</dbReference>
<comment type="caution">
    <text evidence="7">The sequence shown here is derived from an EMBL/GenBank/DDBJ whole genome shotgun (WGS) entry which is preliminary data.</text>
</comment>
<dbReference type="Gene3D" id="3.40.1190.10">
    <property type="entry name" value="Mur-like, catalytic domain"/>
    <property type="match status" value="1"/>
</dbReference>
<proteinExistence type="predicted"/>
<protein>
    <recommendedName>
        <fullName evidence="9">UDP-N-acetylmuramate:L-alanyl-gamma-D-glutamyl-meso-diaminopimelate ligase</fullName>
    </recommendedName>
</protein>
<keyword evidence="2" id="KW-0547">Nucleotide-binding</keyword>
<dbReference type="GO" id="GO:0016881">
    <property type="term" value="F:acid-amino acid ligase activity"/>
    <property type="evidence" value="ECO:0007669"/>
    <property type="project" value="InterPro"/>
</dbReference>
<dbReference type="InterPro" id="IPR036615">
    <property type="entry name" value="Mur_ligase_C_dom_sf"/>
</dbReference>
<dbReference type="InterPro" id="IPR000713">
    <property type="entry name" value="Mur_ligase_N"/>
</dbReference>
<dbReference type="SUPFAM" id="SSF53244">
    <property type="entry name" value="MurD-like peptide ligases, peptide-binding domain"/>
    <property type="match status" value="1"/>
</dbReference>
<dbReference type="EMBL" id="JAEAOA010000186">
    <property type="protein sequence ID" value="KAK3604164.1"/>
    <property type="molecule type" value="Genomic_DNA"/>
</dbReference>
<dbReference type="PANTHER" id="PTHR43445:SF5">
    <property type="entry name" value="UDP-N-ACETYLMURAMATE--L-ALANYL-GAMMA-D-GLUTAMYL-MESO-2,6-DIAMINOHEPTANDIOATE LIGASE"/>
    <property type="match status" value="1"/>
</dbReference>
<evidence type="ECO:0000313" key="8">
    <source>
        <dbReference type="Proteomes" id="UP001195483"/>
    </source>
</evidence>
<gene>
    <name evidence="7" type="ORF">CHS0354_001971</name>
</gene>
<dbReference type="InterPro" id="IPR013221">
    <property type="entry name" value="Mur_ligase_cen"/>
</dbReference>
<evidence type="ECO:0000256" key="2">
    <source>
        <dbReference type="ARBA" id="ARBA00022741"/>
    </source>
</evidence>
<reference evidence="7" key="1">
    <citation type="journal article" date="2021" name="Genome Biol. Evol.">
        <title>A High-Quality Reference Genome for a Parasitic Bivalve with Doubly Uniparental Inheritance (Bivalvia: Unionida).</title>
        <authorList>
            <person name="Smith C.H."/>
        </authorList>
    </citation>
    <scope>NUCLEOTIDE SEQUENCE</scope>
    <source>
        <strain evidence="7">CHS0354</strain>
    </source>
</reference>
<evidence type="ECO:0000259" key="4">
    <source>
        <dbReference type="Pfam" id="PF01225"/>
    </source>
</evidence>
<keyword evidence="8" id="KW-1185">Reference proteome</keyword>
<dbReference type="PANTHER" id="PTHR43445">
    <property type="entry name" value="UDP-N-ACETYLMURAMATE--L-ALANINE LIGASE-RELATED"/>
    <property type="match status" value="1"/>
</dbReference>
<dbReference type="Pfam" id="PF08245">
    <property type="entry name" value="Mur_ligase_M"/>
    <property type="match status" value="1"/>
</dbReference>
<name>A0AAE0T5J5_9BIVA</name>
<feature type="domain" description="Mur ligase N-terminal catalytic" evidence="4">
    <location>
        <begin position="4"/>
        <end position="86"/>
    </location>
</feature>
<evidence type="ECO:0008006" key="9">
    <source>
        <dbReference type="Google" id="ProtNLM"/>
    </source>
</evidence>
<keyword evidence="1" id="KW-0436">Ligase</keyword>
<dbReference type="Pfam" id="PF02875">
    <property type="entry name" value="Mur_ligase_C"/>
    <property type="match status" value="1"/>
</dbReference>
<evidence type="ECO:0000259" key="6">
    <source>
        <dbReference type="Pfam" id="PF08245"/>
    </source>
</evidence>
<evidence type="ECO:0000256" key="3">
    <source>
        <dbReference type="ARBA" id="ARBA00022840"/>
    </source>
</evidence>
<organism evidence="7 8">
    <name type="scientific">Potamilus streckersoni</name>
    <dbReference type="NCBI Taxonomy" id="2493646"/>
    <lineage>
        <taxon>Eukaryota</taxon>
        <taxon>Metazoa</taxon>
        <taxon>Spiralia</taxon>
        <taxon>Lophotrochozoa</taxon>
        <taxon>Mollusca</taxon>
        <taxon>Bivalvia</taxon>
        <taxon>Autobranchia</taxon>
        <taxon>Heteroconchia</taxon>
        <taxon>Palaeoheterodonta</taxon>
        <taxon>Unionida</taxon>
        <taxon>Unionoidea</taxon>
        <taxon>Unionidae</taxon>
        <taxon>Ambleminae</taxon>
        <taxon>Lampsilini</taxon>
        <taxon>Potamilus</taxon>
    </lineage>
</organism>
<dbReference type="InterPro" id="IPR050061">
    <property type="entry name" value="MurCDEF_pg_biosynth"/>
</dbReference>
<dbReference type="GO" id="GO:0005524">
    <property type="term" value="F:ATP binding"/>
    <property type="evidence" value="ECO:0007669"/>
    <property type="project" value="UniProtKB-KW"/>
</dbReference>
<evidence type="ECO:0000259" key="5">
    <source>
        <dbReference type="Pfam" id="PF02875"/>
    </source>
</evidence>
<dbReference type="Gene3D" id="3.40.50.720">
    <property type="entry name" value="NAD(P)-binding Rossmann-like Domain"/>
    <property type="match status" value="1"/>
</dbReference>
<dbReference type="AlphaFoldDB" id="A0AAE0T5J5"/>
<evidence type="ECO:0000256" key="1">
    <source>
        <dbReference type="ARBA" id="ARBA00022598"/>
    </source>
</evidence>
<accession>A0AAE0T5J5</accession>
<dbReference type="Gene3D" id="3.90.190.20">
    <property type="entry name" value="Mur ligase, C-terminal domain"/>
    <property type="match status" value="1"/>
</dbReference>
<feature type="domain" description="Mur ligase C-terminal" evidence="5">
    <location>
        <begin position="322"/>
        <end position="453"/>
    </location>
</feature>
<keyword evidence="3" id="KW-0067">ATP-binding</keyword>